<evidence type="ECO:0000313" key="3">
    <source>
        <dbReference type="Proteomes" id="UP001054252"/>
    </source>
</evidence>
<feature type="region of interest" description="Disordered" evidence="1">
    <location>
        <begin position="1"/>
        <end position="47"/>
    </location>
</feature>
<feature type="compositionally biased region" description="Basic and acidic residues" evidence="1">
    <location>
        <begin position="31"/>
        <end position="47"/>
    </location>
</feature>
<sequence>MRNEERGERRVERKMRKGKNAAAGIGVDVGAGDREKNKNGRGIRVEDKGGETQPCLGKLKPDLLCFALSAGCSCCGGELLGFWFRELPPADPTGLPQSASSGSLLVNSGSRSFCQLVRELSARFYASEVSNLW</sequence>
<protein>
    <submittedName>
        <fullName evidence="2">Uncharacterized protein</fullName>
    </submittedName>
</protein>
<reference evidence="2 3" key="1">
    <citation type="journal article" date="2021" name="Commun. Biol.">
        <title>The genome of Shorea leprosula (Dipterocarpaceae) highlights the ecological relevance of drought in aseasonal tropical rainforests.</title>
        <authorList>
            <person name="Ng K.K.S."/>
            <person name="Kobayashi M.J."/>
            <person name="Fawcett J.A."/>
            <person name="Hatakeyama M."/>
            <person name="Paape T."/>
            <person name="Ng C.H."/>
            <person name="Ang C.C."/>
            <person name="Tnah L.H."/>
            <person name="Lee C.T."/>
            <person name="Nishiyama T."/>
            <person name="Sese J."/>
            <person name="O'Brien M.J."/>
            <person name="Copetti D."/>
            <person name="Mohd Noor M.I."/>
            <person name="Ong R.C."/>
            <person name="Putra M."/>
            <person name="Sireger I.Z."/>
            <person name="Indrioko S."/>
            <person name="Kosugi Y."/>
            <person name="Izuno A."/>
            <person name="Isagi Y."/>
            <person name="Lee S.L."/>
            <person name="Shimizu K.K."/>
        </authorList>
    </citation>
    <scope>NUCLEOTIDE SEQUENCE [LARGE SCALE GENOMIC DNA]</scope>
    <source>
        <strain evidence="2">214</strain>
    </source>
</reference>
<evidence type="ECO:0000313" key="2">
    <source>
        <dbReference type="EMBL" id="GKV22584.1"/>
    </source>
</evidence>
<comment type="caution">
    <text evidence="2">The sequence shown here is derived from an EMBL/GenBank/DDBJ whole genome shotgun (WGS) entry which is preliminary data.</text>
</comment>
<feature type="compositionally biased region" description="Low complexity" evidence="1">
    <location>
        <begin position="21"/>
        <end position="30"/>
    </location>
</feature>
<dbReference type="Proteomes" id="UP001054252">
    <property type="component" value="Unassembled WGS sequence"/>
</dbReference>
<dbReference type="EMBL" id="BPVZ01000060">
    <property type="protein sequence ID" value="GKV22584.1"/>
    <property type="molecule type" value="Genomic_DNA"/>
</dbReference>
<gene>
    <name evidence="2" type="ORF">SLEP1_g32443</name>
</gene>
<keyword evidence="3" id="KW-1185">Reference proteome</keyword>
<evidence type="ECO:0000256" key="1">
    <source>
        <dbReference type="SAM" id="MobiDB-lite"/>
    </source>
</evidence>
<name>A0AAV5KDB1_9ROSI</name>
<organism evidence="2 3">
    <name type="scientific">Rubroshorea leprosula</name>
    <dbReference type="NCBI Taxonomy" id="152421"/>
    <lineage>
        <taxon>Eukaryota</taxon>
        <taxon>Viridiplantae</taxon>
        <taxon>Streptophyta</taxon>
        <taxon>Embryophyta</taxon>
        <taxon>Tracheophyta</taxon>
        <taxon>Spermatophyta</taxon>
        <taxon>Magnoliopsida</taxon>
        <taxon>eudicotyledons</taxon>
        <taxon>Gunneridae</taxon>
        <taxon>Pentapetalae</taxon>
        <taxon>rosids</taxon>
        <taxon>malvids</taxon>
        <taxon>Malvales</taxon>
        <taxon>Dipterocarpaceae</taxon>
        <taxon>Rubroshorea</taxon>
    </lineage>
</organism>
<dbReference type="AlphaFoldDB" id="A0AAV5KDB1"/>
<accession>A0AAV5KDB1</accession>
<feature type="compositionally biased region" description="Basic and acidic residues" evidence="1">
    <location>
        <begin position="1"/>
        <end position="11"/>
    </location>
</feature>
<proteinExistence type="predicted"/>